<dbReference type="EMBL" id="CP000699">
    <property type="protein sequence ID" value="ABQ70977.1"/>
    <property type="molecule type" value="Genomic_DNA"/>
</dbReference>
<dbReference type="InterPro" id="IPR029479">
    <property type="entry name" value="Nitroreductase"/>
</dbReference>
<protein>
    <submittedName>
        <fullName evidence="4">Nitroreductase</fullName>
    </submittedName>
</protein>
<dbReference type="OrthoDB" id="9802510at2"/>
<accession>A0A9J9HGG5</accession>
<dbReference type="GO" id="GO:0016491">
    <property type="term" value="F:oxidoreductase activity"/>
    <property type="evidence" value="ECO:0007669"/>
    <property type="project" value="UniProtKB-KW"/>
</dbReference>
<dbReference type="AlphaFoldDB" id="A0A9J9HGG5"/>
<dbReference type="PANTHER" id="PTHR43673">
    <property type="entry name" value="NAD(P)H NITROREDUCTASE YDGI-RELATED"/>
    <property type="match status" value="1"/>
</dbReference>
<dbReference type="Gene3D" id="3.40.109.10">
    <property type="entry name" value="NADH Oxidase"/>
    <property type="match status" value="1"/>
</dbReference>
<dbReference type="SUPFAM" id="SSF55469">
    <property type="entry name" value="FMN-dependent nitroreductase-like"/>
    <property type="match status" value="1"/>
</dbReference>
<organism evidence="4 5">
    <name type="scientific">Rhizorhabdus wittichii (strain DSM 6014 / CCUG 31198 / JCM 15750 / NBRC 105917 / EY 4224 / RW1)</name>
    <name type="common">Sphingomonas wittichii</name>
    <dbReference type="NCBI Taxonomy" id="392499"/>
    <lineage>
        <taxon>Bacteria</taxon>
        <taxon>Pseudomonadati</taxon>
        <taxon>Pseudomonadota</taxon>
        <taxon>Alphaproteobacteria</taxon>
        <taxon>Sphingomonadales</taxon>
        <taxon>Sphingomonadaceae</taxon>
        <taxon>Rhizorhabdus</taxon>
    </lineage>
</organism>
<dbReference type="Proteomes" id="UP000001989">
    <property type="component" value="Chromosome"/>
</dbReference>
<keyword evidence="5" id="KW-1185">Reference proteome</keyword>
<evidence type="ECO:0000256" key="2">
    <source>
        <dbReference type="ARBA" id="ARBA00023002"/>
    </source>
</evidence>
<feature type="domain" description="Nitroreductase" evidence="3">
    <location>
        <begin position="16"/>
        <end position="57"/>
    </location>
</feature>
<dbReference type="CDD" id="cd02138">
    <property type="entry name" value="TdsD-like"/>
    <property type="match status" value="1"/>
</dbReference>
<comment type="similarity">
    <text evidence="1">Belongs to the nitroreductase family.</text>
</comment>
<evidence type="ECO:0000313" key="4">
    <source>
        <dbReference type="EMBL" id="ABQ70977.1"/>
    </source>
</evidence>
<sequence>MTGRSSDTNVDRLFLDRWSPRAFDGSRLSAEDRDALFEAARWAPSAFNAQPWRLLYAEQGGADWDRFVGLLLPANQAWAGNSSLLIVFVSETTFKDSLSHSHSFDTGAAWMSLALQAEKLGLRAHGMAGVDFDAARRELGVPDGFRIDAAAAVGRQADPSVLPEKYREREKPSDRKALDQIAFAGNFAG</sequence>
<evidence type="ECO:0000313" key="5">
    <source>
        <dbReference type="Proteomes" id="UP000001989"/>
    </source>
</evidence>
<dbReference type="Pfam" id="PF00881">
    <property type="entry name" value="Nitroreductase"/>
    <property type="match status" value="1"/>
</dbReference>
<dbReference type="PANTHER" id="PTHR43673:SF10">
    <property type="entry name" value="NADH DEHYDROGENASE_NAD(P)H NITROREDUCTASE XCC3605-RELATED"/>
    <property type="match status" value="1"/>
</dbReference>
<evidence type="ECO:0000256" key="1">
    <source>
        <dbReference type="ARBA" id="ARBA00007118"/>
    </source>
</evidence>
<keyword evidence="2" id="KW-0560">Oxidoreductase</keyword>
<proteinExistence type="inferred from homology"/>
<gene>
    <name evidence="4" type="ordered locus">Swit_4639</name>
</gene>
<reference evidence="4 5" key="1">
    <citation type="journal article" date="2010" name="J. Bacteriol.">
        <title>Genome sequence of the dioxin-mineralizing bacterium Sphingomonas wittichii RW1.</title>
        <authorList>
            <person name="Miller T.R."/>
            <person name="Delcher A.L."/>
            <person name="Salzberg S.L."/>
            <person name="Saunders E."/>
            <person name="Detter J.C."/>
            <person name="Halden R.U."/>
        </authorList>
    </citation>
    <scope>NUCLEOTIDE SEQUENCE [LARGE SCALE GENOMIC DNA]</scope>
    <source>
        <strain evidence="5">DSM 6014 / CCUG 31198 / JCM 15750 / NBRC 105917 / EY 4224 / RW1</strain>
    </source>
</reference>
<name>A0A9J9HGG5_RHIWR</name>
<dbReference type="KEGG" id="swi:Swit_4639"/>
<evidence type="ECO:0000259" key="3">
    <source>
        <dbReference type="Pfam" id="PF00881"/>
    </source>
</evidence>
<dbReference type="InterPro" id="IPR000415">
    <property type="entry name" value="Nitroreductase-like"/>
</dbReference>